<dbReference type="RefSeq" id="WP_119349110.1">
    <property type="nucleotide sequence ID" value="NZ_JBFHKJ010000335.1"/>
</dbReference>
<evidence type="ECO:0000256" key="6">
    <source>
        <dbReference type="HAMAP-Rule" id="MF_00040"/>
    </source>
</evidence>
<name>A0A399D1V7_9BACT</name>
<feature type="domain" description="Ribosome recycling factor" evidence="7">
    <location>
        <begin position="23"/>
        <end position="185"/>
    </location>
</feature>
<dbReference type="InterPro" id="IPR023584">
    <property type="entry name" value="Ribosome_recyc_fac_dom"/>
</dbReference>
<dbReference type="InterPro" id="IPR002661">
    <property type="entry name" value="Ribosome_recyc_fac"/>
</dbReference>
<dbReference type="PANTHER" id="PTHR20982">
    <property type="entry name" value="RIBOSOME RECYCLING FACTOR"/>
    <property type="match status" value="1"/>
</dbReference>
<evidence type="ECO:0000259" key="7">
    <source>
        <dbReference type="Pfam" id="PF01765"/>
    </source>
</evidence>
<proteinExistence type="inferred from homology"/>
<dbReference type="GO" id="GO:0043023">
    <property type="term" value="F:ribosomal large subunit binding"/>
    <property type="evidence" value="ECO:0007669"/>
    <property type="project" value="TreeGrafter"/>
</dbReference>
<evidence type="ECO:0000256" key="1">
    <source>
        <dbReference type="ARBA" id="ARBA00004496"/>
    </source>
</evidence>
<gene>
    <name evidence="6" type="primary">frr</name>
    <name evidence="8" type="ORF">D1164_06295</name>
</gene>
<dbReference type="EMBL" id="QWET01000004">
    <property type="protein sequence ID" value="RIH65874.1"/>
    <property type="molecule type" value="Genomic_DNA"/>
</dbReference>
<organism evidence="8 9">
    <name type="scientific">Mariniphaga sediminis</name>
    <dbReference type="NCBI Taxonomy" id="1628158"/>
    <lineage>
        <taxon>Bacteria</taxon>
        <taxon>Pseudomonadati</taxon>
        <taxon>Bacteroidota</taxon>
        <taxon>Bacteroidia</taxon>
        <taxon>Marinilabiliales</taxon>
        <taxon>Prolixibacteraceae</taxon>
        <taxon>Mariniphaga</taxon>
    </lineage>
</organism>
<dbReference type="Gene3D" id="3.30.1360.40">
    <property type="match status" value="1"/>
</dbReference>
<accession>A0A399D1V7</accession>
<dbReference type="AlphaFoldDB" id="A0A399D1V7"/>
<dbReference type="OrthoDB" id="9804006at2"/>
<dbReference type="Gene3D" id="1.10.132.20">
    <property type="entry name" value="Ribosome-recycling factor"/>
    <property type="match status" value="1"/>
</dbReference>
<protein>
    <recommendedName>
        <fullName evidence="6">Ribosome-recycling factor</fullName>
        <shortName evidence="6">RRF</shortName>
    </recommendedName>
    <alternativeName>
        <fullName evidence="6">Ribosome-releasing factor</fullName>
    </alternativeName>
</protein>
<comment type="subcellular location">
    <subcellularLocation>
        <location evidence="1 6">Cytoplasm</location>
    </subcellularLocation>
</comment>
<evidence type="ECO:0000256" key="4">
    <source>
        <dbReference type="ARBA" id="ARBA00022917"/>
    </source>
</evidence>
<dbReference type="Proteomes" id="UP000266441">
    <property type="component" value="Unassembled WGS sequence"/>
</dbReference>
<evidence type="ECO:0000256" key="2">
    <source>
        <dbReference type="ARBA" id="ARBA00005912"/>
    </source>
</evidence>
<dbReference type="InterPro" id="IPR036191">
    <property type="entry name" value="RRF_sf"/>
</dbReference>
<dbReference type="HAMAP" id="MF_00040">
    <property type="entry name" value="RRF"/>
    <property type="match status" value="1"/>
</dbReference>
<keyword evidence="4 6" id="KW-0648">Protein biosynthesis</keyword>
<evidence type="ECO:0000256" key="3">
    <source>
        <dbReference type="ARBA" id="ARBA00022490"/>
    </source>
</evidence>
<evidence type="ECO:0000313" key="9">
    <source>
        <dbReference type="Proteomes" id="UP000266441"/>
    </source>
</evidence>
<dbReference type="GO" id="GO:0006415">
    <property type="term" value="P:translational termination"/>
    <property type="evidence" value="ECO:0007669"/>
    <property type="project" value="UniProtKB-UniRule"/>
</dbReference>
<comment type="caution">
    <text evidence="8">The sequence shown here is derived from an EMBL/GenBank/DDBJ whole genome shotgun (WGS) entry which is preliminary data.</text>
</comment>
<sequence length="187" mass="20930">MQEEVDFIIEHCKEKMDAAIKHLEKELLHIRAGKASPSMLDGIQVEYYGSLTPLTQVSNVSTPDARTIAIQPWEKNLIPVIEKTILAANLGFNPENNGEIIRINIPALTEERRRNLVKQAGQEGETAKVSIRTARKEANEGLKKLLKNGLSEDVEKDAEDEVQKLTDDFGQKVETLVVAKEKDIMTI</sequence>
<dbReference type="FunFam" id="1.10.132.20:FF:000001">
    <property type="entry name" value="Ribosome-recycling factor"/>
    <property type="match status" value="1"/>
</dbReference>
<dbReference type="PANTHER" id="PTHR20982:SF3">
    <property type="entry name" value="MITOCHONDRIAL RIBOSOME RECYCLING FACTOR PSEUDO 1"/>
    <property type="match status" value="1"/>
</dbReference>
<dbReference type="Pfam" id="PF01765">
    <property type="entry name" value="RRF"/>
    <property type="match status" value="1"/>
</dbReference>
<reference evidence="8 9" key="1">
    <citation type="journal article" date="2015" name="Int. J. Syst. Evol. Microbiol.">
        <title>Mariniphaga sediminis sp. nov., isolated from coastal sediment.</title>
        <authorList>
            <person name="Wang F.Q."/>
            <person name="Shen Q.Y."/>
            <person name="Chen G.J."/>
            <person name="Du Z.J."/>
        </authorList>
    </citation>
    <scope>NUCLEOTIDE SEQUENCE [LARGE SCALE GENOMIC DNA]</scope>
    <source>
        <strain evidence="8 9">SY21</strain>
    </source>
</reference>
<dbReference type="CDD" id="cd00520">
    <property type="entry name" value="RRF"/>
    <property type="match status" value="1"/>
</dbReference>
<dbReference type="FunFam" id="3.30.1360.40:FF:000001">
    <property type="entry name" value="Ribosome-recycling factor"/>
    <property type="match status" value="1"/>
</dbReference>
<keyword evidence="9" id="KW-1185">Reference proteome</keyword>
<dbReference type="NCBIfam" id="TIGR00496">
    <property type="entry name" value="frr"/>
    <property type="match status" value="1"/>
</dbReference>
<evidence type="ECO:0000313" key="8">
    <source>
        <dbReference type="EMBL" id="RIH65874.1"/>
    </source>
</evidence>
<evidence type="ECO:0000256" key="5">
    <source>
        <dbReference type="ARBA" id="ARBA00025050"/>
    </source>
</evidence>
<comment type="function">
    <text evidence="5 6">Responsible for the release of ribosomes from messenger RNA at the termination of protein biosynthesis. May increase the efficiency of translation by recycling ribosomes from one round of translation to another.</text>
</comment>
<keyword evidence="3 6" id="KW-0963">Cytoplasm</keyword>
<comment type="similarity">
    <text evidence="2 6">Belongs to the RRF family.</text>
</comment>
<dbReference type="GO" id="GO:0005737">
    <property type="term" value="C:cytoplasm"/>
    <property type="evidence" value="ECO:0007669"/>
    <property type="project" value="UniProtKB-SubCell"/>
</dbReference>
<dbReference type="SUPFAM" id="SSF55194">
    <property type="entry name" value="Ribosome recycling factor, RRF"/>
    <property type="match status" value="1"/>
</dbReference>